<feature type="region of interest" description="Disordered" evidence="1">
    <location>
        <begin position="157"/>
        <end position="193"/>
    </location>
</feature>
<feature type="domain" description="DUF305" evidence="2">
    <location>
        <begin position="2"/>
        <end position="128"/>
    </location>
</feature>
<feature type="compositionally biased region" description="Basic and acidic residues" evidence="1">
    <location>
        <begin position="183"/>
        <end position="193"/>
    </location>
</feature>
<evidence type="ECO:0000313" key="4">
    <source>
        <dbReference type="Proteomes" id="UP001529369"/>
    </source>
</evidence>
<comment type="caution">
    <text evidence="3">The sequence shown here is derived from an EMBL/GenBank/DDBJ whole genome shotgun (WGS) entry which is preliminary data.</text>
</comment>
<organism evidence="3 4">
    <name type="scientific">Paeniroseomonas aquatica</name>
    <dbReference type="NCBI Taxonomy" id="373043"/>
    <lineage>
        <taxon>Bacteria</taxon>
        <taxon>Pseudomonadati</taxon>
        <taxon>Pseudomonadota</taxon>
        <taxon>Alphaproteobacteria</taxon>
        <taxon>Acetobacterales</taxon>
        <taxon>Acetobacteraceae</taxon>
        <taxon>Paeniroseomonas</taxon>
    </lineage>
</organism>
<keyword evidence="4" id="KW-1185">Reference proteome</keyword>
<dbReference type="RefSeq" id="WP_290319183.1">
    <property type="nucleotide sequence ID" value="NZ_JAUFPN010000186.1"/>
</dbReference>
<dbReference type="Gene3D" id="1.20.1260.10">
    <property type="match status" value="1"/>
</dbReference>
<dbReference type="InterPro" id="IPR012347">
    <property type="entry name" value="Ferritin-like"/>
</dbReference>
<gene>
    <name evidence="3" type="ORF">QWZ14_22555</name>
</gene>
<name>A0ABT8ABM5_9PROT</name>
<sequence>MLRRLARAIIRNQRFELALLEEVGRNLALPPLRLGGLVLQPMATEGLAQMAQFQRSPIPGAMDAIATAAAPVTRADVLFAKAMILHHQGALDMVRDYRAGAGANGFLGLMNVDIVTDQTQEIGLMRRVIAAWPGDAAAVAVPPGMVHGMAGMAHGAMPGPAADTAPPADPHAGHAPAARAPRAAHDHAPGMTH</sequence>
<protein>
    <submittedName>
        <fullName evidence="3">DUF305 domain-containing protein</fullName>
    </submittedName>
</protein>
<dbReference type="Proteomes" id="UP001529369">
    <property type="component" value="Unassembled WGS sequence"/>
</dbReference>
<accession>A0ABT8ABM5</accession>
<feature type="compositionally biased region" description="Low complexity" evidence="1">
    <location>
        <begin position="157"/>
        <end position="166"/>
    </location>
</feature>
<dbReference type="Pfam" id="PF03713">
    <property type="entry name" value="DUF305"/>
    <property type="match status" value="1"/>
</dbReference>
<proteinExistence type="predicted"/>
<evidence type="ECO:0000256" key="1">
    <source>
        <dbReference type="SAM" id="MobiDB-lite"/>
    </source>
</evidence>
<evidence type="ECO:0000313" key="3">
    <source>
        <dbReference type="EMBL" id="MDN3567171.1"/>
    </source>
</evidence>
<dbReference type="EMBL" id="JAUFPN010000186">
    <property type="protein sequence ID" value="MDN3567171.1"/>
    <property type="molecule type" value="Genomic_DNA"/>
</dbReference>
<evidence type="ECO:0000259" key="2">
    <source>
        <dbReference type="Pfam" id="PF03713"/>
    </source>
</evidence>
<dbReference type="InterPro" id="IPR005183">
    <property type="entry name" value="DUF305_CopM-like"/>
</dbReference>
<reference evidence="4" key="1">
    <citation type="journal article" date="2019" name="Int. J. Syst. Evol. Microbiol.">
        <title>The Global Catalogue of Microorganisms (GCM) 10K type strain sequencing project: providing services to taxonomists for standard genome sequencing and annotation.</title>
        <authorList>
            <consortium name="The Broad Institute Genomics Platform"/>
            <consortium name="The Broad Institute Genome Sequencing Center for Infectious Disease"/>
            <person name="Wu L."/>
            <person name="Ma J."/>
        </authorList>
    </citation>
    <scope>NUCLEOTIDE SEQUENCE [LARGE SCALE GENOMIC DNA]</scope>
    <source>
        <strain evidence="4">CECT 7131</strain>
    </source>
</reference>